<sequence>MRISEAQKEQFAENGFFILEDIFNEAEIDNLTAEIERYVDEANQQLKAAGGKGISRPDEIVFTSFIAEKNEKILSFVKQAKFVQLTTDLIGPDVRLYWNQAVFKYPETPQEFPWHQDNGYTPLDPEQYYTCWLALSDSTLENGCIWVLPESHKLGTQPHERTVLGQVGYSGDDSGVSVPLKKGNMAVFSSLLFHRSGPNLTEGVRKAYIIQYIPAHARNARNNEPFTDRLWVAKDGKRYDRDPSDG</sequence>
<keyword evidence="2" id="KW-0560">Oxidoreductase</keyword>
<name>A0AA35T627_GEOBA</name>
<dbReference type="Pfam" id="PF05721">
    <property type="entry name" value="PhyH"/>
    <property type="match status" value="1"/>
</dbReference>
<keyword evidence="2" id="KW-0223">Dioxygenase</keyword>
<comment type="cofactor">
    <cofactor evidence="1">
        <name>Fe cation</name>
        <dbReference type="ChEBI" id="CHEBI:24875"/>
    </cofactor>
</comment>
<dbReference type="PANTHER" id="PTHR20883">
    <property type="entry name" value="PHYTANOYL-COA DIOXYGENASE DOMAIN CONTAINING 1"/>
    <property type="match status" value="1"/>
</dbReference>
<organism evidence="2 3">
    <name type="scientific">Geodia barretti</name>
    <name type="common">Barrett's horny sponge</name>
    <dbReference type="NCBI Taxonomy" id="519541"/>
    <lineage>
        <taxon>Eukaryota</taxon>
        <taxon>Metazoa</taxon>
        <taxon>Porifera</taxon>
        <taxon>Demospongiae</taxon>
        <taxon>Heteroscleromorpha</taxon>
        <taxon>Tetractinellida</taxon>
        <taxon>Astrophorina</taxon>
        <taxon>Geodiidae</taxon>
        <taxon>Geodia</taxon>
    </lineage>
</organism>
<protein>
    <submittedName>
        <fullName evidence="2">Phytanoyl-CoA dioxygenase, peroxisomal</fullName>
    </submittedName>
</protein>
<dbReference type="SUPFAM" id="SSF51197">
    <property type="entry name" value="Clavaminate synthase-like"/>
    <property type="match status" value="1"/>
</dbReference>
<reference evidence="2" key="1">
    <citation type="submission" date="2023-03" db="EMBL/GenBank/DDBJ databases">
        <authorList>
            <person name="Steffen K."/>
            <person name="Cardenas P."/>
        </authorList>
    </citation>
    <scope>NUCLEOTIDE SEQUENCE</scope>
</reference>
<comment type="caution">
    <text evidence="2">The sequence shown here is derived from an EMBL/GenBank/DDBJ whole genome shotgun (WGS) entry which is preliminary data.</text>
</comment>
<gene>
    <name evidence="2" type="ORF">GBAR_LOCUS23289</name>
</gene>
<dbReference type="GO" id="GO:0051213">
    <property type="term" value="F:dioxygenase activity"/>
    <property type="evidence" value="ECO:0007669"/>
    <property type="project" value="UniProtKB-KW"/>
</dbReference>
<evidence type="ECO:0000256" key="1">
    <source>
        <dbReference type="ARBA" id="ARBA00001962"/>
    </source>
</evidence>
<dbReference type="Proteomes" id="UP001174909">
    <property type="component" value="Unassembled WGS sequence"/>
</dbReference>
<dbReference type="PANTHER" id="PTHR20883:SF46">
    <property type="entry name" value="PHYTANOYL-COA HYDROXYLASE"/>
    <property type="match status" value="1"/>
</dbReference>
<dbReference type="InterPro" id="IPR008775">
    <property type="entry name" value="Phytyl_CoA_dOase-like"/>
</dbReference>
<evidence type="ECO:0000313" key="3">
    <source>
        <dbReference type="Proteomes" id="UP001174909"/>
    </source>
</evidence>
<dbReference type="AlphaFoldDB" id="A0AA35T627"/>
<proteinExistence type="predicted"/>
<dbReference type="EMBL" id="CASHTH010003229">
    <property type="protein sequence ID" value="CAI8041959.1"/>
    <property type="molecule type" value="Genomic_DNA"/>
</dbReference>
<evidence type="ECO:0000313" key="2">
    <source>
        <dbReference type="EMBL" id="CAI8041959.1"/>
    </source>
</evidence>
<keyword evidence="3" id="KW-1185">Reference proteome</keyword>
<accession>A0AA35T627</accession>
<dbReference type="Gene3D" id="2.60.120.620">
    <property type="entry name" value="q2cbj1_9rhob like domain"/>
    <property type="match status" value="1"/>
</dbReference>